<feature type="domain" description="Major facilitator superfamily (MFS) profile" evidence="9">
    <location>
        <begin position="44"/>
        <end position="551"/>
    </location>
</feature>
<comment type="caution">
    <text evidence="10">The sequence shown here is derived from an EMBL/GenBank/DDBJ whole genome shotgun (WGS) entry which is preliminary data.</text>
</comment>
<keyword evidence="3" id="KW-0813">Transport</keyword>
<dbReference type="InterPro" id="IPR011701">
    <property type="entry name" value="MFS"/>
</dbReference>
<evidence type="ECO:0000256" key="6">
    <source>
        <dbReference type="ARBA" id="ARBA00023065"/>
    </source>
</evidence>
<evidence type="ECO:0000256" key="8">
    <source>
        <dbReference type="SAM" id="Phobius"/>
    </source>
</evidence>
<dbReference type="InterPro" id="IPR020846">
    <property type="entry name" value="MFS_dom"/>
</dbReference>
<comment type="similarity">
    <text evidence="2">Belongs to the major facilitator superfamily.</text>
</comment>
<feature type="transmembrane region" description="Helical" evidence="8">
    <location>
        <begin position="285"/>
        <end position="303"/>
    </location>
</feature>
<dbReference type="PANTHER" id="PTHR23501">
    <property type="entry name" value="MAJOR FACILITATOR SUPERFAMILY"/>
    <property type="match status" value="1"/>
</dbReference>
<dbReference type="PANTHER" id="PTHR23501:SF87">
    <property type="entry name" value="SIDEROPHORE IRON TRANSPORTER 2"/>
    <property type="match status" value="1"/>
</dbReference>
<dbReference type="InterPro" id="IPR036259">
    <property type="entry name" value="MFS_trans_sf"/>
</dbReference>
<dbReference type="STRING" id="92696.A0A4V2MVP8"/>
<feature type="transmembrane region" description="Helical" evidence="8">
    <location>
        <begin position="42"/>
        <end position="66"/>
    </location>
</feature>
<dbReference type="GO" id="GO:0005886">
    <property type="term" value="C:plasma membrane"/>
    <property type="evidence" value="ECO:0007669"/>
    <property type="project" value="TreeGrafter"/>
</dbReference>
<keyword evidence="5 8" id="KW-1133">Transmembrane helix</keyword>
<feature type="transmembrane region" description="Helical" evidence="8">
    <location>
        <begin position="323"/>
        <end position="341"/>
    </location>
</feature>
<feature type="transmembrane region" description="Helical" evidence="8">
    <location>
        <begin position="201"/>
        <end position="220"/>
    </location>
</feature>
<organism evidence="10 11">
    <name type="scientific">Steccherinum ochraceum</name>
    <dbReference type="NCBI Taxonomy" id="92696"/>
    <lineage>
        <taxon>Eukaryota</taxon>
        <taxon>Fungi</taxon>
        <taxon>Dikarya</taxon>
        <taxon>Basidiomycota</taxon>
        <taxon>Agaricomycotina</taxon>
        <taxon>Agaricomycetes</taxon>
        <taxon>Polyporales</taxon>
        <taxon>Steccherinaceae</taxon>
        <taxon>Steccherinum</taxon>
    </lineage>
</organism>
<feature type="transmembrane region" description="Helical" evidence="8">
    <location>
        <begin position="361"/>
        <end position="380"/>
    </location>
</feature>
<dbReference type="GO" id="GO:0022857">
    <property type="term" value="F:transmembrane transporter activity"/>
    <property type="evidence" value="ECO:0007669"/>
    <property type="project" value="InterPro"/>
</dbReference>
<dbReference type="Pfam" id="PF07690">
    <property type="entry name" value="MFS_1"/>
    <property type="match status" value="1"/>
</dbReference>
<evidence type="ECO:0000256" key="2">
    <source>
        <dbReference type="ARBA" id="ARBA00008335"/>
    </source>
</evidence>
<evidence type="ECO:0000256" key="7">
    <source>
        <dbReference type="ARBA" id="ARBA00023136"/>
    </source>
</evidence>
<dbReference type="FunFam" id="1.20.1250.20:FF:000197">
    <property type="entry name" value="Siderophore iron transporter 1"/>
    <property type="match status" value="1"/>
</dbReference>
<keyword evidence="6" id="KW-0406">Ion transport</keyword>
<dbReference type="Gene3D" id="1.20.1250.20">
    <property type="entry name" value="MFS general substrate transporter like domains"/>
    <property type="match status" value="2"/>
</dbReference>
<evidence type="ECO:0000259" key="9">
    <source>
        <dbReference type="PROSITE" id="PS50850"/>
    </source>
</evidence>
<feature type="transmembrane region" description="Helical" evidence="8">
    <location>
        <begin position="528"/>
        <end position="547"/>
    </location>
</feature>
<evidence type="ECO:0000256" key="3">
    <source>
        <dbReference type="ARBA" id="ARBA00022448"/>
    </source>
</evidence>
<sequence length="580" mass="62406">MSSIHKDTESSRDQDFESEQDAQLGVVTVEAAEKVYGRYSKWFLFIGLALASYVYSLDGSTTYTYLAFAASSFGKHSLISSIQVAQSIILACGKPVIAKVADVTSRGTAYVAVLLFYVVGYIIIASAHNVGALGGGIVIYACGYTGLQLLTQVIIADITTLKWRGLVSGLTSSPFIINGFIGANVSAGVMAHAGWRWGYGMFAILIPVSLSPLIITLYWAETKAKKLGLVKAAPSEPSRTVLQTIWNYAEQLDVIGLLLMGAAVALILLPLTLSQTAKGKWDNPSMIAMLVVGCVLLIVFAIWDFRFAKRPVVALRFLKNRAVLAASWIGFFDFVSFYLTSTYLYSFVLVVKPWSLVDANYFSSCVSVALTVFGICAGVYMRFAHRYKWLLVVGLVIRLAGVGMMIHSRGANASDAELVWTQIIQGMGGGIAAAASQVGAQASVPHADVAIITAIVLLWTEIGGAIGTAIAGAIWTNTMPKNLAKYIGFLPADQQAEIFGSITDVMKYPRGDPIREGVITAYGETMKVLVITATVLSIFPVIFSLFMPDYYLGDTQNAVEDVDLAGERIPAASANQTERS</sequence>
<dbReference type="EMBL" id="RWJN01000296">
    <property type="protein sequence ID" value="TCD63467.1"/>
    <property type="molecule type" value="Genomic_DNA"/>
</dbReference>
<feature type="transmembrane region" description="Helical" evidence="8">
    <location>
        <begin position="254"/>
        <end position="273"/>
    </location>
</feature>
<evidence type="ECO:0000313" key="11">
    <source>
        <dbReference type="Proteomes" id="UP000292702"/>
    </source>
</evidence>
<keyword evidence="4 8" id="KW-0812">Transmembrane</keyword>
<dbReference type="SUPFAM" id="SSF103473">
    <property type="entry name" value="MFS general substrate transporter"/>
    <property type="match status" value="1"/>
</dbReference>
<dbReference type="Proteomes" id="UP000292702">
    <property type="component" value="Unassembled WGS sequence"/>
</dbReference>
<keyword evidence="7 8" id="KW-0472">Membrane</keyword>
<feature type="transmembrane region" description="Helical" evidence="8">
    <location>
        <begin position="133"/>
        <end position="155"/>
    </location>
</feature>
<accession>A0A4V2MVP8</accession>
<feature type="transmembrane region" description="Helical" evidence="8">
    <location>
        <begin position="449"/>
        <end position="475"/>
    </location>
</feature>
<comment type="subcellular location">
    <subcellularLocation>
        <location evidence="1">Membrane</location>
        <topology evidence="1">Multi-pass membrane protein</topology>
    </subcellularLocation>
</comment>
<dbReference type="PROSITE" id="PS50850">
    <property type="entry name" value="MFS"/>
    <property type="match status" value="1"/>
</dbReference>
<gene>
    <name evidence="10" type="ORF">EIP91_005376</name>
</gene>
<name>A0A4V2MVP8_9APHY</name>
<protein>
    <recommendedName>
        <fullName evidence="9">Major facilitator superfamily (MFS) profile domain-containing protein</fullName>
    </recommendedName>
</protein>
<feature type="transmembrane region" description="Helical" evidence="8">
    <location>
        <begin position="387"/>
        <end position="406"/>
    </location>
</feature>
<dbReference type="OrthoDB" id="2241241at2759"/>
<feature type="transmembrane region" description="Helical" evidence="8">
    <location>
        <begin position="175"/>
        <end position="195"/>
    </location>
</feature>
<reference evidence="10 11" key="1">
    <citation type="submission" date="2018-11" db="EMBL/GenBank/DDBJ databases">
        <title>Genome assembly of Steccherinum ochraceum LE-BIN_3174, the white-rot fungus of the Steccherinaceae family (The Residual Polyporoid clade, Polyporales, Basidiomycota).</title>
        <authorList>
            <person name="Fedorova T.V."/>
            <person name="Glazunova O.A."/>
            <person name="Landesman E.O."/>
            <person name="Moiseenko K.V."/>
            <person name="Psurtseva N.V."/>
            <person name="Savinova O.S."/>
            <person name="Shakhova N.V."/>
            <person name="Tyazhelova T.V."/>
            <person name="Vasina D.V."/>
        </authorList>
    </citation>
    <scope>NUCLEOTIDE SEQUENCE [LARGE SCALE GENOMIC DNA]</scope>
    <source>
        <strain evidence="10 11">LE-BIN_3174</strain>
    </source>
</reference>
<dbReference type="AlphaFoldDB" id="A0A4V2MVP8"/>
<evidence type="ECO:0000256" key="4">
    <source>
        <dbReference type="ARBA" id="ARBA00022692"/>
    </source>
</evidence>
<dbReference type="GO" id="GO:0006811">
    <property type="term" value="P:monoatomic ion transport"/>
    <property type="evidence" value="ECO:0007669"/>
    <property type="project" value="UniProtKB-KW"/>
</dbReference>
<feature type="transmembrane region" description="Helical" evidence="8">
    <location>
        <begin position="109"/>
        <end position="127"/>
    </location>
</feature>
<evidence type="ECO:0000313" key="10">
    <source>
        <dbReference type="EMBL" id="TCD63467.1"/>
    </source>
</evidence>
<proteinExistence type="inferred from homology"/>
<evidence type="ECO:0000256" key="5">
    <source>
        <dbReference type="ARBA" id="ARBA00022989"/>
    </source>
</evidence>
<feature type="transmembrane region" description="Helical" evidence="8">
    <location>
        <begin position="78"/>
        <end position="97"/>
    </location>
</feature>
<evidence type="ECO:0000256" key="1">
    <source>
        <dbReference type="ARBA" id="ARBA00004141"/>
    </source>
</evidence>
<keyword evidence="11" id="KW-1185">Reference proteome</keyword>